<evidence type="ECO:0000259" key="1">
    <source>
        <dbReference type="Pfam" id="PF07969"/>
    </source>
</evidence>
<dbReference type="EMBL" id="JAGINU010000001">
    <property type="protein sequence ID" value="MBP2369736.1"/>
    <property type="molecule type" value="Genomic_DNA"/>
</dbReference>
<dbReference type="PANTHER" id="PTHR22642:SF2">
    <property type="entry name" value="PROTEIN LONG AFTER FAR-RED 3"/>
    <property type="match status" value="1"/>
</dbReference>
<dbReference type="InterPro" id="IPR032466">
    <property type="entry name" value="Metal_Hydrolase"/>
</dbReference>
<reference evidence="2 3" key="1">
    <citation type="submission" date="2021-03" db="EMBL/GenBank/DDBJ databases">
        <title>Sequencing the genomes of 1000 actinobacteria strains.</title>
        <authorList>
            <person name="Klenk H.-P."/>
        </authorList>
    </citation>
    <scope>NUCLEOTIDE SEQUENCE [LARGE SCALE GENOMIC DNA]</scope>
    <source>
        <strain evidence="2 3">DSM 45256</strain>
    </source>
</reference>
<dbReference type="SUPFAM" id="SSF51338">
    <property type="entry name" value="Composite domain of metallo-dependent hydrolases"/>
    <property type="match status" value="1"/>
</dbReference>
<dbReference type="SUPFAM" id="SSF51556">
    <property type="entry name" value="Metallo-dependent hydrolases"/>
    <property type="match status" value="1"/>
</dbReference>
<dbReference type="Gene3D" id="3.20.20.140">
    <property type="entry name" value="Metal-dependent hydrolases"/>
    <property type="match status" value="2"/>
</dbReference>
<accession>A0ABS4W0K4</accession>
<name>A0ABS4W0K4_9PSEU</name>
<dbReference type="Gene3D" id="3.10.310.70">
    <property type="match status" value="1"/>
</dbReference>
<dbReference type="Proteomes" id="UP001519295">
    <property type="component" value="Unassembled WGS sequence"/>
</dbReference>
<dbReference type="PANTHER" id="PTHR22642">
    <property type="entry name" value="IMIDAZOLONEPROPIONASE"/>
    <property type="match status" value="1"/>
</dbReference>
<proteinExistence type="predicted"/>
<feature type="domain" description="Amidohydrolase 3" evidence="1">
    <location>
        <begin position="41"/>
        <end position="464"/>
    </location>
</feature>
<evidence type="ECO:0000313" key="2">
    <source>
        <dbReference type="EMBL" id="MBP2369736.1"/>
    </source>
</evidence>
<dbReference type="Gene3D" id="2.30.40.10">
    <property type="entry name" value="Urease, subunit C, domain 1"/>
    <property type="match status" value="1"/>
</dbReference>
<dbReference type="InterPro" id="IPR011059">
    <property type="entry name" value="Metal-dep_hydrolase_composite"/>
</dbReference>
<dbReference type="Pfam" id="PF07969">
    <property type="entry name" value="Amidohydro_3"/>
    <property type="match status" value="1"/>
</dbReference>
<gene>
    <name evidence="2" type="ORF">JOF36_005432</name>
</gene>
<dbReference type="InterPro" id="IPR013108">
    <property type="entry name" value="Amidohydro_3"/>
</dbReference>
<dbReference type="RefSeq" id="WP_307862614.1">
    <property type="nucleotide sequence ID" value="NZ_JAGINU010000001.1"/>
</dbReference>
<organism evidence="2 3">
    <name type="scientific">Pseudonocardia parietis</name>
    <dbReference type="NCBI Taxonomy" id="570936"/>
    <lineage>
        <taxon>Bacteria</taxon>
        <taxon>Bacillati</taxon>
        <taxon>Actinomycetota</taxon>
        <taxon>Actinomycetes</taxon>
        <taxon>Pseudonocardiales</taxon>
        <taxon>Pseudonocardiaceae</taxon>
        <taxon>Pseudonocardia</taxon>
    </lineage>
</organism>
<sequence length="467" mass="48524">MNAAGTLIRSAEVEGRRADVRIAAGRVAQIAPVLARHPGEEVIEAGGGALLPGLVDHHLHLHALAAAEHSVACGPPGPRDPAGLAAALAAAPADEHGWVRGIGYAETVAGNLDAAALDRLHPDRPVRIQHRSGALWTVNSAAAARLGLAHADHPGVERALDGTPTGRLWRADSWLRVRLPRARPPHLAAVGTRLARLGITAVTDATPDLDPAAVDALAAAVTSGALPQLLHLLGAPLGAALPAPLGTGPYKIVLADSGLPDLDTLTDRIRTAHATGRAVAVHCVTREALVLLLAAFDDAGSRPGDRIEHAALIPAELIHDLARRGLRVVTQPGFLAHRGDDYLRDVPATDHPDLYRCARLLDSGVPLALSSDAPYGPLDPWAVIAAAVHRRTPAGEVAGPGERLTPTAALDAYLAPPDDPGGPPRRIRPGVTADLLLLDRPLTTALRDQRPDAVRAVFISGRLLVGG</sequence>
<keyword evidence="3" id="KW-1185">Reference proteome</keyword>
<evidence type="ECO:0000313" key="3">
    <source>
        <dbReference type="Proteomes" id="UP001519295"/>
    </source>
</evidence>
<protein>
    <submittedName>
        <fullName evidence="2">Amidohydrolase YtcJ</fullName>
    </submittedName>
</protein>
<comment type="caution">
    <text evidence="2">The sequence shown here is derived from an EMBL/GenBank/DDBJ whole genome shotgun (WGS) entry which is preliminary data.</text>
</comment>